<feature type="coiled-coil region" evidence="1">
    <location>
        <begin position="2"/>
        <end position="50"/>
    </location>
</feature>
<accession>A0A291BAQ0</accession>
<dbReference type="AlphaFoldDB" id="A0A291BAQ0"/>
<evidence type="ECO:0000256" key="1">
    <source>
        <dbReference type="SAM" id="Coils"/>
    </source>
</evidence>
<evidence type="ECO:0000256" key="2">
    <source>
        <dbReference type="SAM" id="MobiDB-lite"/>
    </source>
</evidence>
<geneLocation type="plasmid" evidence="4">
    <name>pcc1</name>
</geneLocation>
<keyword evidence="3" id="KW-0614">Plasmid</keyword>
<feature type="region of interest" description="Disordered" evidence="2">
    <location>
        <begin position="91"/>
        <end position="114"/>
    </location>
</feature>
<keyword evidence="4" id="KW-1185">Reference proteome</keyword>
<dbReference type="EMBL" id="CP020661">
    <property type="protein sequence ID" value="ATF10080.1"/>
    <property type="molecule type" value="Genomic_DNA"/>
</dbReference>
<evidence type="ECO:0000313" key="3">
    <source>
        <dbReference type="EMBL" id="ATF10080.1"/>
    </source>
</evidence>
<name>A0A291BAQ0_9GAMM</name>
<dbReference type="KEGG" id="elux:BTN50_1642"/>
<reference evidence="4" key="1">
    <citation type="submission" date="2017-04" db="EMBL/GenBank/DDBJ databases">
        <title>Genome evolution of the luminous symbionts of deep sea anglerfish.</title>
        <authorList>
            <person name="Hendry T.A."/>
        </authorList>
    </citation>
    <scope>NUCLEOTIDE SEQUENCE [LARGE SCALE GENOMIC DNA]</scope>
    <source>
        <plasmid evidence="4">pcc1</plasmid>
    </source>
</reference>
<dbReference type="SUPFAM" id="SSF90257">
    <property type="entry name" value="Myosin rod fragments"/>
    <property type="match status" value="1"/>
</dbReference>
<sequence length="114" mass="12589">MNDQLTAEVEALGKELMAMTEARNDSKAECAQLTDSLAAIQKVKEKIESEKTKVVEQAEVAKVKMTGLLALKGEYKTQIDDLKAQLTDALSSEKKQVLRSGNKKTQPKPKPEEK</sequence>
<proteinExistence type="predicted"/>
<keyword evidence="1" id="KW-0175">Coiled coil</keyword>
<gene>
    <name evidence="3" type="ORF">BTN50_1642</name>
</gene>
<organism evidence="3 4">
    <name type="scientific">Candidatus Enterovibrio altilux</name>
    <dbReference type="NCBI Taxonomy" id="1927128"/>
    <lineage>
        <taxon>Bacteria</taxon>
        <taxon>Pseudomonadati</taxon>
        <taxon>Pseudomonadota</taxon>
        <taxon>Gammaproteobacteria</taxon>
        <taxon>Vibrionales</taxon>
        <taxon>Vibrionaceae</taxon>
        <taxon>Enterovibrio</taxon>
    </lineage>
</organism>
<protein>
    <submittedName>
        <fullName evidence="3">Uncharacterized protein</fullName>
    </submittedName>
</protein>
<dbReference type="Proteomes" id="UP000218160">
    <property type="component" value="Plasmid pCC1"/>
</dbReference>
<evidence type="ECO:0000313" key="4">
    <source>
        <dbReference type="Proteomes" id="UP000218160"/>
    </source>
</evidence>